<evidence type="ECO:0000256" key="1">
    <source>
        <dbReference type="ARBA" id="ARBA00004117"/>
    </source>
</evidence>
<evidence type="ECO:0000256" key="10">
    <source>
        <dbReference type="ARBA" id="ARBA00025598"/>
    </source>
</evidence>
<dbReference type="PRINTS" id="PR00954">
    <property type="entry name" value="FLGMOTORFLIG"/>
</dbReference>
<dbReference type="InterPro" id="IPR028263">
    <property type="entry name" value="FliG_N"/>
</dbReference>
<comment type="similarity">
    <text evidence="3">Belongs to the FliG family.</text>
</comment>
<comment type="function">
    <text evidence="10">FliG is one of three proteins (FliG, FliN, FliM) that forms the rotor-mounted switch complex (C ring), located at the base of the basal body. This complex interacts with the CheY and CheZ chemotaxis proteins, in addition to contacting components of the motor that determine the direction of flagellar rotation.</text>
</comment>
<evidence type="ECO:0000259" key="12">
    <source>
        <dbReference type="Pfam" id="PF14841"/>
    </source>
</evidence>
<comment type="subcellular location">
    <subcellularLocation>
        <location evidence="1">Bacterial flagellum basal body</location>
    </subcellularLocation>
    <subcellularLocation>
        <location evidence="2">Cell inner membrane</location>
        <topology evidence="2">Peripheral membrane protein</topology>
        <orientation evidence="2">Cytoplasmic side</orientation>
    </subcellularLocation>
</comment>
<proteinExistence type="inferred from homology"/>
<keyword evidence="7" id="KW-0283">Flagellar rotation</keyword>
<dbReference type="AlphaFoldDB" id="A0A081ND41"/>
<dbReference type="EMBL" id="JOKH01000005">
    <property type="protein sequence ID" value="KEQ16364.1"/>
    <property type="molecule type" value="Genomic_DNA"/>
</dbReference>
<keyword evidence="6" id="KW-0145">Chemotaxis</keyword>
<feature type="domain" description="Flagellar motor switch protein FliG C-terminal" evidence="11">
    <location>
        <begin position="219"/>
        <end position="325"/>
    </location>
</feature>
<dbReference type="Pfam" id="PF01706">
    <property type="entry name" value="FliG_C"/>
    <property type="match status" value="1"/>
</dbReference>
<evidence type="ECO:0000256" key="4">
    <source>
        <dbReference type="ARBA" id="ARBA00021870"/>
    </source>
</evidence>
<organism evidence="14 15">
    <name type="scientific">Endozoicomonas numazuensis</name>
    <dbReference type="NCBI Taxonomy" id="1137799"/>
    <lineage>
        <taxon>Bacteria</taxon>
        <taxon>Pseudomonadati</taxon>
        <taxon>Pseudomonadota</taxon>
        <taxon>Gammaproteobacteria</taxon>
        <taxon>Oceanospirillales</taxon>
        <taxon>Endozoicomonadaceae</taxon>
        <taxon>Endozoicomonas</taxon>
    </lineage>
</organism>
<accession>A0A081ND41</accession>
<evidence type="ECO:0000256" key="8">
    <source>
        <dbReference type="ARBA" id="ARBA00023136"/>
    </source>
</evidence>
<dbReference type="GO" id="GO:0006935">
    <property type="term" value="P:chemotaxis"/>
    <property type="evidence" value="ECO:0007669"/>
    <property type="project" value="UniProtKB-KW"/>
</dbReference>
<evidence type="ECO:0000256" key="3">
    <source>
        <dbReference type="ARBA" id="ARBA00010299"/>
    </source>
</evidence>
<keyword evidence="5" id="KW-1003">Cell membrane</keyword>
<evidence type="ECO:0000313" key="15">
    <source>
        <dbReference type="Proteomes" id="UP000028073"/>
    </source>
</evidence>
<dbReference type="SUPFAM" id="SSF48029">
    <property type="entry name" value="FliG"/>
    <property type="match status" value="2"/>
</dbReference>
<dbReference type="PANTHER" id="PTHR30534:SF0">
    <property type="entry name" value="FLAGELLAR MOTOR SWITCH PROTEIN FLIG"/>
    <property type="match status" value="1"/>
</dbReference>
<dbReference type="Gene3D" id="1.10.220.30">
    <property type="match status" value="3"/>
</dbReference>
<keyword evidence="15" id="KW-1185">Reference proteome</keyword>
<dbReference type="GO" id="GO:0009425">
    <property type="term" value="C:bacterial-type flagellum basal body"/>
    <property type="evidence" value="ECO:0007669"/>
    <property type="project" value="UniProtKB-SubCell"/>
</dbReference>
<gene>
    <name evidence="14" type="ORF">GZ78_21010</name>
</gene>
<name>A0A081ND41_9GAMM</name>
<evidence type="ECO:0000256" key="7">
    <source>
        <dbReference type="ARBA" id="ARBA00022779"/>
    </source>
</evidence>
<dbReference type="GO" id="GO:0071973">
    <property type="term" value="P:bacterial-type flagellum-dependent cell motility"/>
    <property type="evidence" value="ECO:0007669"/>
    <property type="project" value="InterPro"/>
</dbReference>
<feature type="domain" description="Flagellar motor switch protein FliG middle" evidence="12">
    <location>
        <begin position="116"/>
        <end position="182"/>
    </location>
</feature>
<sequence length="335" mass="37892">MSEELASSPHEVAVLLLSLGEKGAAQVFKHLSPREVRQISQSMANMPPMKRDEVQNVMNHFFHEYRYEVGIAGGTRSYLEKSLKIAMGDKDAKNLMDSIYGEENTSSLEMMKWMEPSAVAELIVDEHPQLQAVVLTYLEPGQAALVLQRLPERCHEDLLTRIAKLKELHPSIVQELNVIFDDSVGLISTSQNTSVSGLKQVADIMNRMNESSVSHMLEHFKEQDSELADRIEQQMFVFEHFSRLDEDTIRKIVEEIPQNTLSLALKGASDPISGKFINTMTRREAKYLQDDMDSLGSVRSSQVQQARQEILNTARTLSQNGQIELNLSDEDEMIE</sequence>
<dbReference type="GO" id="GO:0005886">
    <property type="term" value="C:plasma membrane"/>
    <property type="evidence" value="ECO:0007669"/>
    <property type="project" value="UniProtKB-SubCell"/>
</dbReference>
<reference evidence="14 15" key="1">
    <citation type="submission" date="2014-06" db="EMBL/GenBank/DDBJ databases">
        <title>Whole Genome Sequences of Three Symbiotic Endozoicomonas Bacteria.</title>
        <authorList>
            <person name="Neave M.J."/>
            <person name="Apprill A."/>
            <person name="Voolstra C.R."/>
        </authorList>
    </citation>
    <scope>NUCLEOTIDE SEQUENCE [LARGE SCALE GENOMIC DNA]</scope>
    <source>
        <strain evidence="14 15">DSM 25634</strain>
    </source>
</reference>
<dbReference type="Pfam" id="PF14841">
    <property type="entry name" value="FliG_M"/>
    <property type="match status" value="1"/>
</dbReference>
<comment type="caution">
    <text evidence="14">The sequence shown here is derived from an EMBL/GenBank/DDBJ whole genome shotgun (WGS) entry which is preliminary data.</text>
</comment>
<dbReference type="Proteomes" id="UP000028073">
    <property type="component" value="Unassembled WGS sequence"/>
</dbReference>
<dbReference type="RefSeq" id="WP_034839815.1">
    <property type="nucleotide sequence ID" value="NZ_JOKH01000005.1"/>
</dbReference>
<keyword evidence="9" id="KW-0975">Bacterial flagellum</keyword>
<dbReference type="InterPro" id="IPR023087">
    <property type="entry name" value="Flg_Motor_Flig_C"/>
</dbReference>
<keyword evidence="8" id="KW-0472">Membrane</keyword>
<evidence type="ECO:0000259" key="13">
    <source>
        <dbReference type="Pfam" id="PF14842"/>
    </source>
</evidence>
<evidence type="ECO:0000256" key="2">
    <source>
        <dbReference type="ARBA" id="ARBA00004515"/>
    </source>
</evidence>
<protein>
    <recommendedName>
        <fullName evidence="4">Flagellar motor switch protein FliG</fullName>
    </recommendedName>
</protein>
<evidence type="ECO:0000256" key="6">
    <source>
        <dbReference type="ARBA" id="ARBA00022500"/>
    </source>
</evidence>
<dbReference type="Pfam" id="PF14842">
    <property type="entry name" value="FliG_N"/>
    <property type="match status" value="1"/>
</dbReference>
<dbReference type="STRING" id="1137799.GZ78_21010"/>
<evidence type="ECO:0000256" key="9">
    <source>
        <dbReference type="ARBA" id="ARBA00023143"/>
    </source>
</evidence>
<evidence type="ECO:0000313" key="14">
    <source>
        <dbReference type="EMBL" id="KEQ16364.1"/>
    </source>
</evidence>
<dbReference type="InterPro" id="IPR011002">
    <property type="entry name" value="FliG_a-hlx"/>
</dbReference>
<evidence type="ECO:0000259" key="11">
    <source>
        <dbReference type="Pfam" id="PF01706"/>
    </source>
</evidence>
<dbReference type="InterPro" id="IPR000090">
    <property type="entry name" value="Flg_Motor_Flig"/>
</dbReference>
<dbReference type="InterPro" id="IPR032779">
    <property type="entry name" value="FliG_M"/>
</dbReference>
<dbReference type="GO" id="GO:0003774">
    <property type="term" value="F:cytoskeletal motor activity"/>
    <property type="evidence" value="ECO:0007669"/>
    <property type="project" value="InterPro"/>
</dbReference>
<dbReference type="OrthoDB" id="9780302at2"/>
<dbReference type="eggNOG" id="COG1536">
    <property type="taxonomic scope" value="Bacteria"/>
</dbReference>
<dbReference type="PANTHER" id="PTHR30534">
    <property type="entry name" value="FLAGELLAR MOTOR SWITCH PROTEIN FLIG"/>
    <property type="match status" value="1"/>
</dbReference>
<evidence type="ECO:0000256" key="5">
    <source>
        <dbReference type="ARBA" id="ARBA00022475"/>
    </source>
</evidence>
<dbReference type="NCBIfam" id="TIGR00207">
    <property type="entry name" value="fliG"/>
    <property type="match status" value="1"/>
</dbReference>
<feature type="domain" description="Flagellar motor switch protein FliG N-terminal" evidence="13">
    <location>
        <begin position="9"/>
        <end position="106"/>
    </location>
</feature>